<dbReference type="SUPFAM" id="SSF82171">
    <property type="entry name" value="DPP6 N-terminal domain-like"/>
    <property type="match status" value="1"/>
</dbReference>
<dbReference type="RefSeq" id="WP_179748517.1">
    <property type="nucleotide sequence ID" value="NZ_JACCBU010000001.1"/>
</dbReference>
<keyword evidence="2" id="KW-0732">Signal</keyword>
<accession>A0A7Y9I3T8</accession>
<keyword evidence="4" id="KW-1185">Reference proteome</keyword>
<dbReference type="Proteomes" id="UP000569914">
    <property type="component" value="Unassembled WGS sequence"/>
</dbReference>
<sequence length="669" mass="72204">MNDITDRRSILRAGGAGLVALAAGSLPLSASAEPTAGGTLTDLGEPVHKTQTQSSAIANGPDGRPLAYLCAEGNPTTPGEFAVVDLRARKTILDVRIAAGASIGRNLSISPTTGDVWFGTSDGAELYRYTPGATAVEHLGSVSEDQRIWALRAGDDGTIWIGTYPGGLLLSYDPETGETTDHGQALAGEQYIGSVQQVGGLIYCGTQPNGRLASYDPATGTFTEVALPDGPVASDITELNLRGSLLFVTTGARTYVLDTESGQWIDTIPEVSGYGVSPVDPRDDASVYVRSGNVIKRYHTQTRALEPIGWSPNATPETWAWVDLADPASPGLSIAFTYWNNGRIYAFNPDTSGGYYLEPDLLGAGTQLVAIAAGPDGAIYCGAYLSPPGMGRWDPDREAFELLTGTSQVEGFGTFGNDLVFGRYPQGRLYRYELDRPWAMGTNPGPAVDLDGRGQNRPQCFVQLSETRMAVTSVPITGRHGGAITLWDPLSNEVEVYDHVIRDQTPVSLVLHDGLLIGGTSINGGYGIDPVTPEAKLFGWDPETHKIIFETVPVRGATTVAGLIMDEHDRLWGLADNVIFEFDPVRRVVRHRARLFDEPGGSRYGNDHVLLLRDDRLYGVTAGRLFEFNRRTRRVEVLDDTVGARHLAADRAGDLYVIGQATRLYRYRR</sequence>
<evidence type="ECO:0000256" key="1">
    <source>
        <dbReference type="SAM" id="MobiDB-lite"/>
    </source>
</evidence>
<feature type="chain" id="PRO_5030562042" evidence="2">
    <location>
        <begin position="33"/>
        <end position="669"/>
    </location>
</feature>
<dbReference type="InterPro" id="IPR015943">
    <property type="entry name" value="WD40/YVTN_repeat-like_dom_sf"/>
</dbReference>
<feature type="signal peptide" evidence="2">
    <location>
        <begin position="1"/>
        <end position="32"/>
    </location>
</feature>
<protein>
    <submittedName>
        <fullName evidence="3">Outer membrane protein assembly factor BamB</fullName>
    </submittedName>
</protein>
<organism evidence="3 4">
    <name type="scientific">Microlunatus parietis</name>
    <dbReference type="NCBI Taxonomy" id="682979"/>
    <lineage>
        <taxon>Bacteria</taxon>
        <taxon>Bacillati</taxon>
        <taxon>Actinomycetota</taxon>
        <taxon>Actinomycetes</taxon>
        <taxon>Propionibacteriales</taxon>
        <taxon>Propionibacteriaceae</taxon>
        <taxon>Microlunatus</taxon>
    </lineage>
</organism>
<dbReference type="Gene3D" id="2.130.10.10">
    <property type="entry name" value="YVTN repeat-like/Quinoprotein amine dehydrogenase"/>
    <property type="match status" value="1"/>
</dbReference>
<proteinExistence type="predicted"/>
<dbReference type="PROSITE" id="PS51318">
    <property type="entry name" value="TAT"/>
    <property type="match status" value="1"/>
</dbReference>
<dbReference type="InterPro" id="IPR006311">
    <property type="entry name" value="TAT_signal"/>
</dbReference>
<evidence type="ECO:0000313" key="3">
    <source>
        <dbReference type="EMBL" id="NYE69623.1"/>
    </source>
</evidence>
<gene>
    <name evidence="3" type="ORF">BKA15_000952</name>
</gene>
<comment type="caution">
    <text evidence="3">The sequence shown here is derived from an EMBL/GenBank/DDBJ whole genome shotgun (WGS) entry which is preliminary data.</text>
</comment>
<evidence type="ECO:0000256" key="2">
    <source>
        <dbReference type="SAM" id="SignalP"/>
    </source>
</evidence>
<evidence type="ECO:0000313" key="4">
    <source>
        <dbReference type="Proteomes" id="UP000569914"/>
    </source>
</evidence>
<name>A0A7Y9I3T8_9ACTN</name>
<feature type="region of interest" description="Disordered" evidence="1">
    <location>
        <begin position="33"/>
        <end position="60"/>
    </location>
</feature>
<dbReference type="AlphaFoldDB" id="A0A7Y9I3T8"/>
<dbReference type="SUPFAM" id="SSF63829">
    <property type="entry name" value="Calcium-dependent phosphotriesterase"/>
    <property type="match status" value="2"/>
</dbReference>
<reference evidence="3 4" key="1">
    <citation type="submission" date="2020-07" db="EMBL/GenBank/DDBJ databases">
        <title>Sequencing the genomes of 1000 actinobacteria strains.</title>
        <authorList>
            <person name="Klenk H.-P."/>
        </authorList>
    </citation>
    <scope>NUCLEOTIDE SEQUENCE [LARGE SCALE GENOMIC DNA]</scope>
    <source>
        <strain evidence="3 4">DSM 22083</strain>
    </source>
</reference>
<dbReference type="EMBL" id="JACCBU010000001">
    <property type="protein sequence ID" value="NYE69623.1"/>
    <property type="molecule type" value="Genomic_DNA"/>
</dbReference>